<evidence type="ECO:0000313" key="2">
    <source>
        <dbReference type="Proteomes" id="UP000298050"/>
    </source>
</evidence>
<accession>A0A4Z0M9X1</accession>
<dbReference type="RefSeq" id="WP_135440764.1">
    <property type="nucleotide sequence ID" value="NZ_SRLE01000001.1"/>
</dbReference>
<proteinExistence type="predicted"/>
<dbReference type="Proteomes" id="UP000298050">
    <property type="component" value="Unassembled WGS sequence"/>
</dbReference>
<dbReference type="AlphaFoldDB" id="A0A4Z0M9X1"/>
<gene>
    <name evidence="1" type="ORF">E4634_01165</name>
</gene>
<protein>
    <submittedName>
        <fullName evidence="1">Uncharacterized protein</fullName>
    </submittedName>
</protein>
<name>A0A4Z0M9X1_9GAMM</name>
<organism evidence="1 2">
    <name type="scientific">Mangrovimicrobium sediminis</name>
    <dbReference type="NCBI Taxonomy" id="2562682"/>
    <lineage>
        <taxon>Bacteria</taxon>
        <taxon>Pseudomonadati</taxon>
        <taxon>Pseudomonadota</taxon>
        <taxon>Gammaproteobacteria</taxon>
        <taxon>Cellvibrionales</taxon>
        <taxon>Halieaceae</taxon>
        <taxon>Mangrovimicrobium</taxon>
    </lineage>
</organism>
<sequence length="129" mass="13454">MQSVRCAIAGMPQQLLVEILQNLAAESGRIQIVDGVYSVAELPALVASTPVDVLILGMREIAMTEKGLKPLHPELQALPIIGLDDYGHLTAFLRNAGREAVLNMILAVSGANPGCSDGCSDASSDGSDP</sequence>
<evidence type="ECO:0000313" key="1">
    <source>
        <dbReference type="EMBL" id="TGD76187.1"/>
    </source>
</evidence>
<comment type="caution">
    <text evidence="1">The sequence shown here is derived from an EMBL/GenBank/DDBJ whole genome shotgun (WGS) entry which is preliminary data.</text>
</comment>
<dbReference type="EMBL" id="SRLE01000001">
    <property type="protein sequence ID" value="TGD76187.1"/>
    <property type="molecule type" value="Genomic_DNA"/>
</dbReference>
<reference evidence="1 2" key="1">
    <citation type="submission" date="2019-04" db="EMBL/GenBank/DDBJ databases">
        <title>Taxonomy of novel Haliea sp. from mangrove soil of West Coast of India.</title>
        <authorList>
            <person name="Verma A."/>
            <person name="Kumar P."/>
            <person name="Krishnamurthi S."/>
        </authorList>
    </citation>
    <scope>NUCLEOTIDE SEQUENCE [LARGE SCALE GENOMIC DNA]</scope>
    <source>
        <strain evidence="1 2">SAOS-164</strain>
    </source>
</reference>
<keyword evidence="2" id="KW-1185">Reference proteome</keyword>